<sequence length="53" mass="6039">MDVTQFLSSGLAPLDQGDAMEQVEFVEQVMDDAKEGSKDTWMIIWVHDKYTAM</sequence>
<evidence type="ECO:0000313" key="1">
    <source>
        <dbReference type="EnsemblPlants" id="EMT29181"/>
    </source>
</evidence>
<protein>
    <submittedName>
        <fullName evidence="1">Uncharacterized protein</fullName>
    </submittedName>
</protein>
<name>M8CZ82_AEGTA</name>
<accession>M8CZ82</accession>
<proteinExistence type="predicted"/>
<organism evidence="1">
    <name type="scientific">Aegilops tauschii</name>
    <name type="common">Tausch's goatgrass</name>
    <name type="synonym">Aegilops squarrosa</name>
    <dbReference type="NCBI Taxonomy" id="37682"/>
    <lineage>
        <taxon>Eukaryota</taxon>
        <taxon>Viridiplantae</taxon>
        <taxon>Streptophyta</taxon>
        <taxon>Embryophyta</taxon>
        <taxon>Tracheophyta</taxon>
        <taxon>Spermatophyta</taxon>
        <taxon>Magnoliopsida</taxon>
        <taxon>Liliopsida</taxon>
        <taxon>Poales</taxon>
        <taxon>Poaceae</taxon>
        <taxon>BOP clade</taxon>
        <taxon>Pooideae</taxon>
        <taxon>Triticodae</taxon>
        <taxon>Triticeae</taxon>
        <taxon>Triticinae</taxon>
        <taxon>Aegilops</taxon>
    </lineage>
</organism>
<dbReference type="AlphaFoldDB" id="M8CZ82"/>
<reference evidence="1" key="1">
    <citation type="submission" date="2015-06" db="UniProtKB">
        <authorList>
            <consortium name="EnsemblPlants"/>
        </authorList>
    </citation>
    <scope>IDENTIFICATION</scope>
</reference>
<dbReference type="EnsemblPlants" id="EMT29181">
    <property type="protein sequence ID" value="EMT29181"/>
    <property type="gene ID" value="F775_07858"/>
</dbReference>